<keyword evidence="2" id="KW-1185">Reference proteome</keyword>
<dbReference type="AlphaFoldDB" id="A0A4V1LF60"/>
<evidence type="ECO:0008006" key="3">
    <source>
        <dbReference type="Google" id="ProtNLM"/>
    </source>
</evidence>
<dbReference type="Gene3D" id="2.60.120.200">
    <property type="match status" value="1"/>
</dbReference>
<reference evidence="1 2" key="1">
    <citation type="submission" date="2018-08" db="EMBL/GenBank/DDBJ databases">
        <title>Lactobacillus suantsai sp. nov., isolated from traditional fermented suan-tsai in Taiwan.</title>
        <authorList>
            <person name="Huang C.-H."/>
        </authorList>
    </citation>
    <scope>NUCLEOTIDE SEQUENCE [LARGE SCALE GENOMIC DNA]</scope>
    <source>
        <strain evidence="1 2">BCRC 12945</strain>
    </source>
</reference>
<dbReference type="RefSeq" id="WP_182150950.1">
    <property type="nucleotide sequence ID" value="NZ_CP059603.1"/>
</dbReference>
<comment type="caution">
    <text evidence="1">The sequence shown here is derived from an EMBL/GenBank/DDBJ whole genome shotgun (WGS) entry which is preliminary data.</text>
</comment>
<proteinExistence type="predicted"/>
<organism evidence="1 2">
    <name type="scientific">Levilactobacillus suantsaii</name>
    <dbReference type="NCBI Taxonomy" id="2292255"/>
    <lineage>
        <taxon>Bacteria</taxon>
        <taxon>Bacillati</taxon>
        <taxon>Bacillota</taxon>
        <taxon>Bacilli</taxon>
        <taxon>Lactobacillales</taxon>
        <taxon>Lactobacillaceae</taxon>
        <taxon>Levilactobacillus</taxon>
    </lineage>
</organism>
<dbReference type="Proteomes" id="UP000290602">
    <property type="component" value="Unassembled WGS sequence"/>
</dbReference>
<gene>
    <name evidence="1" type="ORF">DXH47_10240</name>
</gene>
<evidence type="ECO:0000313" key="1">
    <source>
        <dbReference type="EMBL" id="RXI76717.1"/>
    </source>
</evidence>
<protein>
    <recommendedName>
        <fullName evidence="3">Cell surface protein</fullName>
    </recommendedName>
</protein>
<dbReference type="EMBL" id="QXIL01000027">
    <property type="protein sequence ID" value="RXI76717.1"/>
    <property type="molecule type" value="Genomic_DNA"/>
</dbReference>
<sequence>MHFVKWQWLGALGLVLGLLIGGSLVAQATDEAATAEMPAGAQTLDNVFNMPSSLGPLPNSAKIIKSTNDASAGQQAFQITDTKNQVGAIWSKDDHKMDLSHDQTMSMWMYFGGSPDTVDGSTGEGMAFVLQNSGPDAITQGISQKMLPGQTLGVWGLDNDTSASTSDIIAKKAIQNSWAIEFDEYNNSDTTGGNNKALDNGNNVNGGHILASYPGDSGSYKRLGINATSAKYCFRLIHGNMINTKTGKPTNIINPDSPYNGLATKLSDGSWHHFTLSWKAPAINETTGTMTYTFNDKDPLTGLKKPVDPKYIITKDVDISKLNLAPIDSTGSARKVYWGVTGTTSDVFTNNVVAFDQLPGWLTAAANLTIKDETLNKAVTDNSQEQNATSQVNSGDKLTYTYKLTYTGGTQAWQDVTTALPKPNGVTFSTGTITYAQGGTEELTAAELNGESIGHRLQLPLSADNKSATVTLSGTADHVTSVQNVAAAKHEFTGANQTASVDSPAYTISPGSLTFGTVNSQSTFKETALTGTNQKVWRKDDWEVDVEDTRQVGSQWAVTAQADTLKDGTEPLRGQLHYVDSQQADHLLGKDAVTIMTQTKKAGENQTDVTKDWNDNNHGIYLAVDGDAQVGHYSGTITWTLNNVPN</sequence>
<name>A0A4V1LF60_9LACO</name>
<dbReference type="SUPFAM" id="SSF49899">
    <property type="entry name" value="Concanavalin A-like lectins/glucanases"/>
    <property type="match status" value="1"/>
</dbReference>
<accession>A0A4V1LF60</accession>
<dbReference type="InterPro" id="IPR013320">
    <property type="entry name" value="ConA-like_dom_sf"/>
</dbReference>
<evidence type="ECO:0000313" key="2">
    <source>
        <dbReference type="Proteomes" id="UP000290602"/>
    </source>
</evidence>